<keyword evidence="2" id="KW-0808">Transferase</keyword>
<accession>A0A2M6WU37</accession>
<sequence>MKVWLVIAAYNEARFISEVVKVVRPRVAGVIVVDDCSEDETAKLASEAGAVVLAHIINRGQGAALRTGTEAAIERGADVIVHFDGDGQFLAEEIARVVEPICKDEADVVLGSRFLDKASNLPWSKKYLLHPVARLLNRSVWGINFSDPQCGFRAFSVEVARSLKWRQDRMAHASEILALLTVGKWRVKEVPVTVIYHDYGQGLLGGFKIIKELFIKYLSR</sequence>
<dbReference type="AlphaFoldDB" id="A0A2M6WU37"/>
<dbReference type="GO" id="GO:0016740">
    <property type="term" value="F:transferase activity"/>
    <property type="evidence" value="ECO:0007669"/>
    <property type="project" value="UniProtKB-KW"/>
</dbReference>
<name>A0A2M6WU37_9BACT</name>
<evidence type="ECO:0000313" key="3">
    <source>
        <dbReference type="Proteomes" id="UP000228533"/>
    </source>
</evidence>
<dbReference type="SUPFAM" id="SSF53448">
    <property type="entry name" value="Nucleotide-diphospho-sugar transferases"/>
    <property type="match status" value="1"/>
</dbReference>
<dbReference type="PANTHER" id="PTHR48090">
    <property type="entry name" value="UNDECAPRENYL-PHOSPHATE 4-DEOXY-4-FORMAMIDO-L-ARABINOSE TRANSFERASE-RELATED"/>
    <property type="match status" value="1"/>
</dbReference>
<dbReference type="PANTHER" id="PTHR48090:SF7">
    <property type="entry name" value="RFBJ PROTEIN"/>
    <property type="match status" value="1"/>
</dbReference>
<comment type="caution">
    <text evidence="2">The sequence shown here is derived from an EMBL/GenBank/DDBJ whole genome shotgun (WGS) entry which is preliminary data.</text>
</comment>
<proteinExistence type="predicted"/>
<organism evidence="2 3">
    <name type="scientific">Candidatus Falkowbacteria bacterium CG10_big_fil_rev_8_21_14_0_10_37_14</name>
    <dbReference type="NCBI Taxonomy" id="1974561"/>
    <lineage>
        <taxon>Bacteria</taxon>
        <taxon>Candidatus Falkowiibacteriota</taxon>
    </lineage>
</organism>
<evidence type="ECO:0000313" key="2">
    <source>
        <dbReference type="EMBL" id="PIT96318.1"/>
    </source>
</evidence>
<dbReference type="InterPro" id="IPR050256">
    <property type="entry name" value="Glycosyltransferase_2"/>
</dbReference>
<dbReference type="InterPro" id="IPR029044">
    <property type="entry name" value="Nucleotide-diphossugar_trans"/>
</dbReference>
<dbReference type="Gene3D" id="3.90.550.10">
    <property type="entry name" value="Spore Coat Polysaccharide Biosynthesis Protein SpsA, Chain A"/>
    <property type="match status" value="1"/>
</dbReference>
<feature type="domain" description="Glycosyltransferase 2-like" evidence="1">
    <location>
        <begin position="5"/>
        <end position="161"/>
    </location>
</feature>
<protein>
    <submittedName>
        <fullName evidence="2">Glycosyltransferase family 2 protein</fullName>
    </submittedName>
</protein>
<evidence type="ECO:0000259" key="1">
    <source>
        <dbReference type="Pfam" id="PF00535"/>
    </source>
</evidence>
<dbReference type="CDD" id="cd04179">
    <property type="entry name" value="DPM_DPG-synthase_like"/>
    <property type="match status" value="1"/>
</dbReference>
<dbReference type="InterPro" id="IPR001173">
    <property type="entry name" value="Glyco_trans_2-like"/>
</dbReference>
<dbReference type="Proteomes" id="UP000228533">
    <property type="component" value="Unassembled WGS sequence"/>
</dbReference>
<dbReference type="Pfam" id="PF00535">
    <property type="entry name" value="Glycos_transf_2"/>
    <property type="match status" value="1"/>
</dbReference>
<gene>
    <name evidence="2" type="ORF">COT94_01335</name>
</gene>
<dbReference type="EMBL" id="PFAM01000008">
    <property type="protein sequence ID" value="PIT96318.1"/>
    <property type="molecule type" value="Genomic_DNA"/>
</dbReference>
<reference evidence="3" key="1">
    <citation type="submission" date="2017-09" db="EMBL/GenBank/DDBJ databases">
        <title>Depth-based differentiation of microbial function through sediment-hosted aquifers and enrichment of novel symbionts in the deep terrestrial subsurface.</title>
        <authorList>
            <person name="Probst A.J."/>
            <person name="Ladd B."/>
            <person name="Jarett J.K."/>
            <person name="Geller-Mcgrath D.E."/>
            <person name="Sieber C.M.K."/>
            <person name="Emerson J.B."/>
            <person name="Anantharaman K."/>
            <person name="Thomas B.C."/>
            <person name="Malmstrom R."/>
            <person name="Stieglmeier M."/>
            <person name="Klingl A."/>
            <person name="Woyke T."/>
            <person name="Ryan C.M."/>
            <person name="Banfield J.F."/>
        </authorList>
    </citation>
    <scope>NUCLEOTIDE SEQUENCE [LARGE SCALE GENOMIC DNA]</scope>
</reference>